<dbReference type="Proteomes" id="UP001597055">
    <property type="component" value="Unassembled WGS sequence"/>
</dbReference>
<sequence>MTSQPRADAARLSTALWAVSAVLVTGLFAAARLFATPRFYFADDSEVGAFGQWWQLGDRLLSGRLPVLDPHAWQAGNYFAEGQWGLLNPVTWAIAIAARWAENPVVHTTTVKILFLMLMAGGVYLLARSFSASGPWSAVAAVLVPLGGFTVYMDAASWATGLFNAALVPWVWWGLRRSVESLRSPVPYLVASYVLITFGYVFGVLILVIILVESLVRAMVARDRDRVIRTLLASTWGALLTVAVYLPGVLTAPVTERAGLSIINTRFLNADLSDLMSASSPTATASVGSWWGQETAAPLVYVAWVLPLLPMLLPISRDVVRRCIPLFVLLALMTVVVIGPSQVGPLRWPVRFMPYLCLAVAVLLAVMASHSFPAGTTRRRLGWSLLTLAVVTGVTFANTPPQWRSLAIVMVIQAFAILALAYIAKGRRVPRGVSRNGVAAGLAIAVSGVLVIPQMVVFPFTPLPKFGVPDSTARMEAVLADASGDAIVVGDIYAYGGMDASFDERLMGNLWYLSPTPVSSLYTVLPYSAFSKDLCMDLRGSTCADALDTLWSTDGETGLPVADLMGVSSILAMKATFPDRPEAVEGWRLVSEGDITWLFERDEPLPGAGGVVWTGSGTEVTVVDSSDTAVSLRVDSVGADGRVVLSRLDYPGYAVRGAAEADPARGWLLTVDASGAQPGDVVTVEFRPPGLPIMIVALALSLGTLVVWLVLQRRARRRSGPPAGGAVTSGSPVPAAAPDTPG</sequence>
<keyword evidence="4" id="KW-1185">Reference proteome</keyword>
<feature type="transmembrane region" description="Helical" evidence="2">
    <location>
        <begin position="227"/>
        <end position="246"/>
    </location>
</feature>
<gene>
    <name evidence="3" type="ORF">ACFQ0P_01580</name>
</gene>
<feature type="transmembrane region" description="Helical" evidence="2">
    <location>
        <begin position="323"/>
        <end position="340"/>
    </location>
</feature>
<feature type="transmembrane region" description="Helical" evidence="2">
    <location>
        <begin position="296"/>
        <end position="316"/>
    </location>
</feature>
<keyword evidence="2" id="KW-0472">Membrane</keyword>
<proteinExistence type="predicted"/>
<evidence type="ECO:0000313" key="4">
    <source>
        <dbReference type="Proteomes" id="UP001597055"/>
    </source>
</evidence>
<evidence type="ECO:0000256" key="1">
    <source>
        <dbReference type="SAM" id="MobiDB-lite"/>
    </source>
</evidence>
<feature type="transmembrane region" description="Helical" evidence="2">
    <location>
        <begin position="405"/>
        <end position="424"/>
    </location>
</feature>
<dbReference type="RefSeq" id="WP_204979979.1">
    <property type="nucleotide sequence ID" value="NZ_JBHTII010000001.1"/>
</dbReference>
<feature type="transmembrane region" description="Helical" evidence="2">
    <location>
        <begin position="352"/>
        <end position="369"/>
    </location>
</feature>
<name>A0ABW3AEH5_9MICO</name>
<feature type="transmembrane region" description="Helical" evidence="2">
    <location>
        <begin position="139"/>
        <end position="172"/>
    </location>
</feature>
<feature type="transmembrane region" description="Helical" evidence="2">
    <location>
        <begin position="381"/>
        <end position="399"/>
    </location>
</feature>
<dbReference type="EMBL" id="JBHTII010000001">
    <property type="protein sequence ID" value="MFD0789073.1"/>
    <property type="molecule type" value="Genomic_DNA"/>
</dbReference>
<keyword evidence="2" id="KW-0812">Transmembrane</keyword>
<comment type="caution">
    <text evidence="3">The sequence shown here is derived from an EMBL/GenBank/DDBJ whole genome shotgun (WGS) entry which is preliminary data.</text>
</comment>
<reference evidence="4" key="1">
    <citation type="journal article" date="2019" name="Int. J. Syst. Evol. Microbiol.">
        <title>The Global Catalogue of Microorganisms (GCM) 10K type strain sequencing project: providing services to taxonomists for standard genome sequencing and annotation.</title>
        <authorList>
            <consortium name="The Broad Institute Genomics Platform"/>
            <consortium name="The Broad Institute Genome Sequencing Center for Infectious Disease"/>
            <person name="Wu L."/>
            <person name="Ma J."/>
        </authorList>
    </citation>
    <scope>NUCLEOTIDE SEQUENCE [LARGE SCALE GENOMIC DNA]</scope>
    <source>
        <strain evidence="4">CCUG 54523</strain>
    </source>
</reference>
<evidence type="ECO:0008006" key="5">
    <source>
        <dbReference type="Google" id="ProtNLM"/>
    </source>
</evidence>
<protein>
    <recommendedName>
        <fullName evidence="5">YfhO family protein</fullName>
    </recommendedName>
</protein>
<keyword evidence="2" id="KW-1133">Transmembrane helix</keyword>
<organism evidence="3 4">
    <name type="scientific">Microbacterium insulae</name>
    <dbReference type="NCBI Taxonomy" id="483014"/>
    <lineage>
        <taxon>Bacteria</taxon>
        <taxon>Bacillati</taxon>
        <taxon>Actinomycetota</taxon>
        <taxon>Actinomycetes</taxon>
        <taxon>Micrococcales</taxon>
        <taxon>Microbacteriaceae</taxon>
        <taxon>Microbacterium</taxon>
    </lineage>
</organism>
<feature type="transmembrane region" description="Helical" evidence="2">
    <location>
        <begin position="436"/>
        <end position="456"/>
    </location>
</feature>
<accession>A0ABW3AEH5</accession>
<feature type="transmembrane region" description="Helical" evidence="2">
    <location>
        <begin position="192"/>
        <end position="215"/>
    </location>
</feature>
<feature type="transmembrane region" description="Helical" evidence="2">
    <location>
        <begin position="691"/>
        <end position="711"/>
    </location>
</feature>
<feature type="transmembrane region" description="Helical" evidence="2">
    <location>
        <begin position="109"/>
        <end position="127"/>
    </location>
</feature>
<evidence type="ECO:0000256" key="2">
    <source>
        <dbReference type="SAM" id="Phobius"/>
    </source>
</evidence>
<feature type="transmembrane region" description="Helical" evidence="2">
    <location>
        <begin position="12"/>
        <end position="35"/>
    </location>
</feature>
<evidence type="ECO:0000313" key="3">
    <source>
        <dbReference type="EMBL" id="MFD0789073.1"/>
    </source>
</evidence>
<feature type="region of interest" description="Disordered" evidence="1">
    <location>
        <begin position="718"/>
        <end position="742"/>
    </location>
</feature>